<keyword evidence="19" id="KW-1185">Reference proteome</keyword>
<dbReference type="SMART" id="SM00863">
    <property type="entry name" value="tRNA_SAD"/>
    <property type="match status" value="1"/>
</dbReference>
<evidence type="ECO:0000256" key="13">
    <source>
        <dbReference type="ARBA" id="ARBA00031900"/>
    </source>
</evidence>
<feature type="domain" description="TGS" evidence="17">
    <location>
        <begin position="173"/>
        <end position="245"/>
    </location>
</feature>
<evidence type="ECO:0000259" key="16">
    <source>
        <dbReference type="PROSITE" id="PS50862"/>
    </source>
</evidence>
<dbReference type="SUPFAM" id="SSF55681">
    <property type="entry name" value="Class II aaRS and biotin synthetases"/>
    <property type="match status" value="1"/>
</dbReference>
<dbReference type="InterPro" id="IPR002314">
    <property type="entry name" value="aa-tRNA-synt_IIb"/>
</dbReference>
<feature type="domain" description="Aminoacyl-transfer RNA synthetases class-II family profile" evidence="16">
    <location>
        <begin position="428"/>
        <end position="774"/>
    </location>
</feature>
<dbReference type="PANTHER" id="PTHR11451:SF44">
    <property type="entry name" value="THREONINE--TRNA LIGASE, CHLOROPLASTIC_MITOCHONDRIAL 2"/>
    <property type="match status" value="1"/>
</dbReference>
<evidence type="ECO:0000256" key="11">
    <source>
        <dbReference type="ARBA" id="ARBA00022917"/>
    </source>
</evidence>
<dbReference type="CDD" id="cd00771">
    <property type="entry name" value="ThrRS_core"/>
    <property type="match status" value="1"/>
</dbReference>
<evidence type="ECO:0000256" key="14">
    <source>
        <dbReference type="ARBA" id="ARBA00049515"/>
    </source>
</evidence>
<evidence type="ECO:0000256" key="6">
    <source>
        <dbReference type="ARBA" id="ARBA00022723"/>
    </source>
</evidence>
<keyword evidence="4" id="KW-0820">tRNA-binding</keyword>
<evidence type="ECO:0000256" key="3">
    <source>
        <dbReference type="ARBA" id="ARBA00022490"/>
    </source>
</evidence>
<dbReference type="HAMAP" id="MF_00184">
    <property type="entry name" value="Thr_tRNA_synth"/>
    <property type="match status" value="1"/>
</dbReference>
<keyword evidence="11" id="KW-0648">Protein biosynthesis</keyword>
<dbReference type="InterPro" id="IPR006195">
    <property type="entry name" value="aa-tRNA-synth_II"/>
</dbReference>
<sequence>MNKLDLKHLQSTLFLPDEMDLRIQKFLKLKEKYVASLPLGREAITIDHSGIEFPGVANVTTPYDIAASISPQFAGKCYVAKVDGVLWNINTPLVKSCKLEFLGDDTPEGKEVFWHSSAHILGYAMEQIFKCVLGIGPAIEDGFYYDGFMPDGRGISQTDFKDVEAAFKKIVKKKYVASLPLGREAITIDHSGIEFPGVANVTTPYDIAASISPQFAGKCYVAKVDGVLWNINTPLVKSCKLEFLGDDTPEGKEVFWHSSAHILGYAMEQIFKCVLGIGPAIEDGFYYDGFMPDGRGISQTDFKDVEAAFKKIVKKKYVFERILVNKADALDLFSYSKFKIELISENVGESDLCSIYRCGDFVDFCRGPHVHDTGRIKAFACAKCGASFWKGDEKRDSLQRITGISFANPKDLKVWKIMIEEAKLRNHKRLGIQHELFFFHDLSPGSPFFLPAGTHIYHTLQNFIREKYRKYGYDEVKTPNIMNSELWKQSGHWDHYKKNMFILEKEEAKGEEEPPCFSCAPMNCPKHCLMFNWRSRSYKELPWRVADFCGLHRNEKSGALTGLTRVRRFQQDDAHIFCLPSQVKTEIKGVLDFIEEVYGVFGFSFSLALSTRDPDDFMGEVSEWDTAEAQLEEALKDFGRPFGINPKDGAFYGPKIDIELTDALGRKHQCATIQLDFQLPRRFDLSVDVPLSEAELEEEKKRVELLKKEWETKQTTEGGEKETEEKEGEEAEEKPDFRIHRSRPVRPVMVHRAILGSVERFMAILIESTACKFPLWVSPRQVCVIPVGNKFLGYAEHVKTRLFDAGFQVEVDDTPEMLKKKIRNAQLRQFNYILVVGASEEEEESVNVRTRSNVVEGTMKLVDFIERCEKEIKERKME</sequence>
<dbReference type="InterPro" id="IPR012676">
    <property type="entry name" value="TGS-like"/>
</dbReference>
<evidence type="ECO:0000256" key="2">
    <source>
        <dbReference type="ARBA" id="ARBA00013163"/>
    </source>
</evidence>
<evidence type="ECO:0000313" key="18">
    <source>
        <dbReference type="EMBL" id="GKT18939.1"/>
    </source>
</evidence>
<evidence type="ECO:0000256" key="1">
    <source>
        <dbReference type="ARBA" id="ARBA00008226"/>
    </source>
</evidence>
<comment type="caution">
    <text evidence="18">The sequence shown here is derived from an EMBL/GenBank/DDBJ whole genome shotgun (WGS) entry which is preliminary data.</text>
</comment>
<feature type="domain" description="TGS" evidence="17">
    <location>
        <begin position="30"/>
        <end position="103"/>
    </location>
</feature>
<dbReference type="InterPro" id="IPR036621">
    <property type="entry name" value="Anticodon-bd_dom_sf"/>
</dbReference>
<dbReference type="PROSITE" id="PS50862">
    <property type="entry name" value="AA_TRNA_LIGASE_II"/>
    <property type="match status" value="1"/>
</dbReference>
<dbReference type="PANTHER" id="PTHR11451">
    <property type="entry name" value="THREONINE-TRNA LIGASE"/>
    <property type="match status" value="1"/>
</dbReference>
<dbReference type="InterPro" id="IPR018163">
    <property type="entry name" value="Thr/Ala-tRNA-synth_IIc_edit"/>
</dbReference>
<dbReference type="Pfam" id="PF00587">
    <property type="entry name" value="tRNA-synt_2b"/>
    <property type="match status" value="1"/>
</dbReference>
<dbReference type="InterPro" id="IPR045864">
    <property type="entry name" value="aa-tRNA-synth_II/BPL/LPL"/>
</dbReference>
<evidence type="ECO:0000259" key="17">
    <source>
        <dbReference type="PROSITE" id="PS51880"/>
    </source>
</evidence>
<dbReference type="SUPFAM" id="SSF52954">
    <property type="entry name" value="Class II aaRS ABD-related"/>
    <property type="match status" value="1"/>
</dbReference>
<feature type="compositionally biased region" description="Basic and acidic residues" evidence="15">
    <location>
        <begin position="711"/>
        <end position="724"/>
    </location>
</feature>
<dbReference type="Pfam" id="PF03129">
    <property type="entry name" value="HGTP_anticodon"/>
    <property type="match status" value="1"/>
</dbReference>
<evidence type="ECO:0000256" key="5">
    <source>
        <dbReference type="ARBA" id="ARBA00022598"/>
    </source>
</evidence>
<dbReference type="InterPro" id="IPR012947">
    <property type="entry name" value="tRNA_SAD"/>
</dbReference>
<dbReference type="CDD" id="cd00860">
    <property type="entry name" value="ThrRS_anticodon"/>
    <property type="match status" value="1"/>
</dbReference>
<evidence type="ECO:0000256" key="15">
    <source>
        <dbReference type="SAM" id="MobiDB-lite"/>
    </source>
</evidence>
<evidence type="ECO:0000256" key="9">
    <source>
        <dbReference type="ARBA" id="ARBA00022840"/>
    </source>
</evidence>
<dbReference type="NCBIfam" id="TIGR00418">
    <property type="entry name" value="thrS"/>
    <property type="match status" value="1"/>
</dbReference>
<dbReference type="InterPro" id="IPR004154">
    <property type="entry name" value="Anticodon-bd"/>
</dbReference>
<evidence type="ECO:0000256" key="4">
    <source>
        <dbReference type="ARBA" id="ARBA00022555"/>
    </source>
</evidence>
<evidence type="ECO:0000256" key="8">
    <source>
        <dbReference type="ARBA" id="ARBA00022833"/>
    </source>
</evidence>
<keyword evidence="9" id="KW-0067">ATP-binding</keyword>
<dbReference type="Proteomes" id="UP001057375">
    <property type="component" value="Unassembled WGS sequence"/>
</dbReference>
<feature type="region of interest" description="Disordered" evidence="15">
    <location>
        <begin position="711"/>
        <end position="735"/>
    </location>
</feature>
<accession>A0ABQ5JVI7</accession>
<keyword evidence="5 18" id="KW-0436">Ligase</keyword>
<comment type="catalytic activity">
    <reaction evidence="14">
        <text>tRNA(Thr) + L-threonine + ATP = L-threonyl-tRNA(Thr) + AMP + diphosphate + H(+)</text>
        <dbReference type="Rhea" id="RHEA:24624"/>
        <dbReference type="Rhea" id="RHEA-COMP:9670"/>
        <dbReference type="Rhea" id="RHEA-COMP:9704"/>
        <dbReference type="ChEBI" id="CHEBI:15378"/>
        <dbReference type="ChEBI" id="CHEBI:30616"/>
        <dbReference type="ChEBI" id="CHEBI:33019"/>
        <dbReference type="ChEBI" id="CHEBI:57926"/>
        <dbReference type="ChEBI" id="CHEBI:78442"/>
        <dbReference type="ChEBI" id="CHEBI:78534"/>
        <dbReference type="ChEBI" id="CHEBI:456215"/>
        <dbReference type="EC" id="6.1.1.3"/>
    </reaction>
</comment>
<dbReference type="GO" id="GO:0016874">
    <property type="term" value="F:ligase activity"/>
    <property type="evidence" value="ECO:0007669"/>
    <property type="project" value="UniProtKB-KW"/>
</dbReference>
<name>A0ABQ5JVI7_9EUKA</name>
<dbReference type="CDD" id="cd01667">
    <property type="entry name" value="TGS_ThrRS"/>
    <property type="match status" value="2"/>
</dbReference>
<keyword evidence="8" id="KW-0862">Zinc</keyword>
<dbReference type="InterPro" id="IPR033728">
    <property type="entry name" value="ThrRS_core"/>
</dbReference>
<dbReference type="Pfam" id="PF02824">
    <property type="entry name" value="TGS"/>
    <property type="match status" value="2"/>
</dbReference>
<dbReference type="PROSITE" id="PS51880">
    <property type="entry name" value="TGS"/>
    <property type="match status" value="2"/>
</dbReference>
<dbReference type="SUPFAM" id="SSF81271">
    <property type="entry name" value="TGS-like"/>
    <property type="match status" value="2"/>
</dbReference>
<dbReference type="Pfam" id="PF07973">
    <property type="entry name" value="tRNA_SAD"/>
    <property type="match status" value="1"/>
</dbReference>
<protein>
    <recommendedName>
        <fullName evidence="2">threonine--tRNA ligase</fullName>
        <ecNumber evidence="2">6.1.1.3</ecNumber>
    </recommendedName>
    <alternativeName>
        <fullName evidence="13">Threonyl-tRNA synthetase</fullName>
    </alternativeName>
</protein>
<gene>
    <name evidence="18" type="ORF">ADUPG1_011410</name>
</gene>
<reference evidence="18" key="1">
    <citation type="submission" date="2022-03" db="EMBL/GenBank/DDBJ databases">
        <title>Draft genome sequence of Aduncisulcus paluster, a free-living microaerophilic Fornicata.</title>
        <authorList>
            <person name="Yuyama I."/>
            <person name="Kume K."/>
            <person name="Tamura T."/>
            <person name="Inagaki Y."/>
            <person name="Hashimoto T."/>
        </authorList>
    </citation>
    <scope>NUCLEOTIDE SEQUENCE</scope>
    <source>
        <strain evidence="18">NY0171</strain>
    </source>
</reference>
<evidence type="ECO:0000313" key="19">
    <source>
        <dbReference type="Proteomes" id="UP001057375"/>
    </source>
</evidence>
<evidence type="ECO:0000256" key="12">
    <source>
        <dbReference type="ARBA" id="ARBA00023146"/>
    </source>
</evidence>
<keyword evidence="6" id="KW-0479">Metal-binding</keyword>
<dbReference type="InterPro" id="IPR002320">
    <property type="entry name" value="Thr-tRNA-ligase_IIa"/>
</dbReference>
<dbReference type="PRINTS" id="PR01047">
    <property type="entry name" value="TRNASYNTHTHR"/>
</dbReference>
<keyword evidence="10" id="KW-0694">RNA-binding</keyword>
<organism evidence="18 19">
    <name type="scientific">Aduncisulcus paluster</name>
    <dbReference type="NCBI Taxonomy" id="2918883"/>
    <lineage>
        <taxon>Eukaryota</taxon>
        <taxon>Metamonada</taxon>
        <taxon>Carpediemonas-like organisms</taxon>
        <taxon>Aduncisulcus</taxon>
    </lineage>
</organism>
<dbReference type="Gene3D" id="3.10.20.30">
    <property type="match status" value="2"/>
</dbReference>
<dbReference type="Gene3D" id="3.30.980.10">
    <property type="entry name" value="Threonyl-trna Synthetase, Chain A, domain 2"/>
    <property type="match status" value="2"/>
</dbReference>
<keyword evidence="3" id="KW-0963">Cytoplasm</keyword>
<dbReference type="EC" id="6.1.1.3" evidence="2"/>
<dbReference type="InterPro" id="IPR012675">
    <property type="entry name" value="Beta-grasp_dom_sf"/>
</dbReference>
<dbReference type="Gene3D" id="3.40.50.800">
    <property type="entry name" value="Anticodon-binding domain"/>
    <property type="match status" value="1"/>
</dbReference>
<keyword evidence="12" id="KW-0030">Aminoacyl-tRNA synthetase</keyword>
<dbReference type="InterPro" id="IPR004095">
    <property type="entry name" value="TGS"/>
</dbReference>
<evidence type="ECO:0000256" key="7">
    <source>
        <dbReference type="ARBA" id="ARBA00022741"/>
    </source>
</evidence>
<keyword evidence="7" id="KW-0547">Nucleotide-binding</keyword>
<comment type="similarity">
    <text evidence="1">Belongs to the class-II aminoacyl-tRNA synthetase family.</text>
</comment>
<dbReference type="InterPro" id="IPR047246">
    <property type="entry name" value="ThrRS_anticodon"/>
</dbReference>
<dbReference type="Gene3D" id="3.30.930.10">
    <property type="entry name" value="Bira Bifunctional Protein, Domain 2"/>
    <property type="match status" value="1"/>
</dbReference>
<proteinExistence type="inferred from homology"/>
<dbReference type="EMBL" id="BQXS01011999">
    <property type="protein sequence ID" value="GKT18939.1"/>
    <property type="molecule type" value="Genomic_DNA"/>
</dbReference>
<dbReference type="SUPFAM" id="SSF55186">
    <property type="entry name" value="ThrRS/AlaRS common domain"/>
    <property type="match status" value="2"/>
</dbReference>
<evidence type="ECO:0000256" key="10">
    <source>
        <dbReference type="ARBA" id="ARBA00022884"/>
    </source>
</evidence>